<evidence type="ECO:0000256" key="1">
    <source>
        <dbReference type="SAM" id="MobiDB-lite"/>
    </source>
</evidence>
<reference evidence="2 3" key="1">
    <citation type="submission" date="2019-07" db="EMBL/GenBank/DDBJ databases">
        <title>Genomics analysis of Aphanomyces spp. identifies a new class of oomycete effector associated with host adaptation.</title>
        <authorList>
            <person name="Gaulin E."/>
        </authorList>
    </citation>
    <scope>NUCLEOTIDE SEQUENCE [LARGE SCALE GENOMIC DNA]</scope>
    <source>
        <strain evidence="2 3">ATCC 201684</strain>
    </source>
</reference>
<feature type="region of interest" description="Disordered" evidence="1">
    <location>
        <begin position="1"/>
        <end position="20"/>
    </location>
</feature>
<sequence length="124" mass="14372">MVSSAPRPPPTPTRQYQSWNSTPWRCCRLLSPPPQPRSPTPLMFNHPIRSWWNNPFTLLPLQWWLRPLSYMKHQSCMRLSSTRPPHTSTSTQASINHLDQFLKSPMAGHSLSTLLRYTHAKAID</sequence>
<evidence type="ECO:0000313" key="2">
    <source>
        <dbReference type="EMBL" id="KAF0733825.1"/>
    </source>
</evidence>
<accession>A0A6G0X209</accession>
<dbReference type="Proteomes" id="UP000481153">
    <property type="component" value="Unassembled WGS sequence"/>
</dbReference>
<proteinExistence type="predicted"/>
<protein>
    <submittedName>
        <fullName evidence="2">Uncharacterized protein</fullName>
    </submittedName>
</protein>
<comment type="caution">
    <text evidence="2">The sequence shown here is derived from an EMBL/GenBank/DDBJ whole genome shotgun (WGS) entry which is preliminary data.</text>
</comment>
<gene>
    <name evidence="2" type="ORF">Ae201684_009390</name>
</gene>
<keyword evidence="3" id="KW-1185">Reference proteome</keyword>
<evidence type="ECO:0000313" key="3">
    <source>
        <dbReference type="Proteomes" id="UP000481153"/>
    </source>
</evidence>
<dbReference type="EMBL" id="VJMJ01000119">
    <property type="protein sequence ID" value="KAF0733825.1"/>
    <property type="molecule type" value="Genomic_DNA"/>
</dbReference>
<dbReference type="AlphaFoldDB" id="A0A6G0X209"/>
<name>A0A6G0X209_9STRA</name>
<feature type="compositionally biased region" description="Pro residues" evidence="1">
    <location>
        <begin position="1"/>
        <end position="12"/>
    </location>
</feature>
<organism evidence="2 3">
    <name type="scientific">Aphanomyces euteiches</name>
    <dbReference type="NCBI Taxonomy" id="100861"/>
    <lineage>
        <taxon>Eukaryota</taxon>
        <taxon>Sar</taxon>
        <taxon>Stramenopiles</taxon>
        <taxon>Oomycota</taxon>
        <taxon>Saprolegniomycetes</taxon>
        <taxon>Saprolegniales</taxon>
        <taxon>Verrucalvaceae</taxon>
        <taxon>Aphanomyces</taxon>
    </lineage>
</organism>